<evidence type="ECO:0000256" key="6">
    <source>
        <dbReference type="SAM" id="Phobius"/>
    </source>
</evidence>
<dbReference type="Pfam" id="PF03100">
    <property type="entry name" value="CcmE"/>
    <property type="match status" value="1"/>
</dbReference>
<evidence type="ECO:0000256" key="5">
    <source>
        <dbReference type="SAM" id="MobiDB-lite"/>
    </source>
</evidence>
<dbReference type="SUPFAM" id="SSF82093">
    <property type="entry name" value="Heme chaperone CcmE"/>
    <property type="match status" value="1"/>
</dbReference>
<dbReference type="InterPro" id="IPR004329">
    <property type="entry name" value="CcmE"/>
</dbReference>
<dbReference type="GO" id="GO:0017003">
    <property type="term" value="P:protein-heme linkage"/>
    <property type="evidence" value="ECO:0007669"/>
    <property type="project" value="InterPro"/>
</dbReference>
<keyword evidence="6" id="KW-0812">Transmembrane</keyword>
<dbReference type="Gene3D" id="2.40.50.140">
    <property type="entry name" value="Nucleic acid-binding proteins"/>
    <property type="match status" value="1"/>
</dbReference>
<dbReference type="EMBL" id="FZOU01000003">
    <property type="protein sequence ID" value="SNS94949.1"/>
    <property type="molecule type" value="Genomic_DNA"/>
</dbReference>
<dbReference type="RefSeq" id="WP_089408311.1">
    <property type="nucleotide sequence ID" value="NZ_FZOU01000003.1"/>
</dbReference>
<dbReference type="GO" id="GO:0005886">
    <property type="term" value="C:plasma membrane"/>
    <property type="evidence" value="ECO:0007669"/>
    <property type="project" value="InterPro"/>
</dbReference>
<evidence type="ECO:0000313" key="7">
    <source>
        <dbReference type="EMBL" id="SNS94949.1"/>
    </source>
</evidence>
<dbReference type="OrthoDB" id="121943at2"/>
<dbReference type="AlphaFoldDB" id="A0A239IN05"/>
<sequence length="159" mass="16667">MPSPTQQRGSSKIVIASVVILSTIGYLTYSGIAENKSYYVTISEMQKMGDVAHKRHLRVAGNVAPGSIQRNGTNAHFALIEQGKRLEVSYQGAEPPPDTFKDDAQALAIGTYGRDGVFHATQLQAKCASKYAPAAPGATPPGTPTAAPVSKPAVTASLN</sequence>
<proteinExistence type="predicted"/>
<name>A0A239IN05_9BACT</name>
<dbReference type="InterPro" id="IPR036127">
    <property type="entry name" value="CcmE-like_sf"/>
</dbReference>
<evidence type="ECO:0000256" key="1">
    <source>
        <dbReference type="ARBA" id="ARBA00004370"/>
    </source>
</evidence>
<feature type="region of interest" description="Disordered" evidence="5">
    <location>
        <begin position="132"/>
        <end position="159"/>
    </location>
</feature>
<keyword evidence="4 6" id="KW-0472">Membrane</keyword>
<protein>
    <submittedName>
        <fullName evidence="7">Cytochrome c-type biogenesis protein CcmE</fullName>
    </submittedName>
</protein>
<keyword evidence="2" id="KW-0349">Heme</keyword>
<feature type="transmembrane region" description="Helical" evidence="6">
    <location>
        <begin position="12"/>
        <end position="32"/>
    </location>
</feature>
<accession>A0A239IN05</accession>
<comment type="subcellular location">
    <subcellularLocation>
        <location evidence="1">Membrane</location>
    </subcellularLocation>
</comment>
<dbReference type="InterPro" id="IPR012340">
    <property type="entry name" value="NA-bd_OB-fold"/>
</dbReference>
<evidence type="ECO:0000256" key="2">
    <source>
        <dbReference type="ARBA" id="ARBA00022617"/>
    </source>
</evidence>
<keyword evidence="8" id="KW-1185">Reference proteome</keyword>
<keyword evidence="2" id="KW-0408">Iron</keyword>
<dbReference type="GO" id="GO:0020037">
    <property type="term" value="F:heme binding"/>
    <property type="evidence" value="ECO:0007669"/>
    <property type="project" value="InterPro"/>
</dbReference>
<organism evidence="7 8">
    <name type="scientific">Granulicella rosea</name>
    <dbReference type="NCBI Taxonomy" id="474952"/>
    <lineage>
        <taxon>Bacteria</taxon>
        <taxon>Pseudomonadati</taxon>
        <taxon>Acidobacteriota</taxon>
        <taxon>Terriglobia</taxon>
        <taxon>Terriglobales</taxon>
        <taxon>Acidobacteriaceae</taxon>
        <taxon>Granulicella</taxon>
    </lineage>
</organism>
<dbReference type="Proteomes" id="UP000198356">
    <property type="component" value="Unassembled WGS sequence"/>
</dbReference>
<reference evidence="7 8" key="1">
    <citation type="submission" date="2017-06" db="EMBL/GenBank/DDBJ databases">
        <authorList>
            <person name="Kim H.J."/>
            <person name="Triplett B.A."/>
        </authorList>
    </citation>
    <scope>NUCLEOTIDE SEQUENCE [LARGE SCALE GENOMIC DNA]</scope>
    <source>
        <strain evidence="7 8">DSM 18704</strain>
    </source>
</reference>
<evidence type="ECO:0000313" key="8">
    <source>
        <dbReference type="Proteomes" id="UP000198356"/>
    </source>
</evidence>
<evidence type="ECO:0000256" key="3">
    <source>
        <dbReference type="ARBA" id="ARBA00022748"/>
    </source>
</evidence>
<keyword evidence="3" id="KW-0201">Cytochrome c-type biogenesis</keyword>
<keyword evidence="2" id="KW-0479">Metal-binding</keyword>
<dbReference type="GO" id="GO:0017004">
    <property type="term" value="P:cytochrome complex assembly"/>
    <property type="evidence" value="ECO:0007669"/>
    <property type="project" value="UniProtKB-KW"/>
</dbReference>
<gene>
    <name evidence="7" type="ORF">SAMN05421770_103192</name>
</gene>
<evidence type="ECO:0000256" key="4">
    <source>
        <dbReference type="ARBA" id="ARBA00023136"/>
    </source>
</evidence>
<keyword evidence="6" id="KW-1133">Transmembrane helix</keyword>